<evidence type="ECO:0000313" key="6">
    <source>
        <dbReference type="Proteomes" id="UP000235916"/>
    </source>
</evidence>
<sequence length="339" mass="36969">MPSSIRRTAASPPFTLGLLLFEGCMPAGLFAVADLLRAAHLRAGRELMRWRWLTVDGRSVNGISGGIEGGPTLTPEGALVDSADELDALLLPGLWVSSLEGLQQTLQARRAEIAALRALPARCALWSYCAGVPLLAASGRLQGQAATATWWLAPHLQALFPQVAWQFDEALVDSDRTVTAAGANGYLALMLDQLARRMESESLREVQEVLMLPQPRQRHPAFAAVSLMALREPWLRELLLWAQRTPAEALTVAAAAAALKLSPRTLSRHVQAATGLPVATWLRRVKLRQVAERLSRGPEPLKRLAEDLGFSNEAALHRMFKQTTGLTPQGYRGQYRQGA</sequence>
<dbReference type="InterPro" id="IPR029062">
    <property type="entry name" value="Class_I_gatase-like"/>
</dbReference>
<dbReference type="Proteomes" id="UP000235916">
    <property type="component" value="Unassembled WGS sequence"/>
</dbReference>
<dbReference type="InterPro" id="IPR009057">
    <property type="entry name" value="Homeodomain-like_sf"/>
</dbReference>
<dbReference type="PROSITE" id="PS00041">
    <property type="entry name" value="HTH_ARAC_FAMILY_1"/>
    <property type="match status" value="1"/>
</dbReference>
<keyword evidence="2" id="KW-0238">DNA-binding</keyword>
<accession>A0A2N8KZN3</accession>
<dbReference type="Pfam" id="PF12833">
    <property type="entry name" value="HTH_18"/>
    <property type="match status" value="1"/>
</dbReference>
<dbReference type="InterPro" id="IPR018060">
    <property type="entry name" value="HTH_AraC"/>
</dbReference>
<proteinExistence type="predicted"/>
<dbReference type="PANTHER" id="PTHR43130">
    <property type="entry name" value="ARAC-FAMILY TRANSCRIPTIONAL REGULATOR"/>
    <property type="match status" value="1"/>
</dbReference>
<name>A0A2N8KZN3_9BURK</name>
<dbReference type="AlphaFoldDB" id="A0A2N8KZN3"/>
<dbReference type="InterPro" id="IPR018062">
    <property type="entry name" value="HTH_AraC-typ_CS"/>
</dbReference>
<evidence type="ECO:0000259" key="4">
    <source>
        <dbReference type="PROSITE" id="PS01124"/>
    </source>
</evidence>
<evidence type="ECO:0000313" key="5">
    <source>
        <dbReference type="EMBL" id="PND38917.1"/>
    </source>
</evidence>
<protein>
    <submittedName>
        <fullName evidence="5">AraC family transcriptional regulator</fullName>
    </submittedName>
</protein>
<feature type="domain" description="HTH araC/xylS-type" evidence="4">
    <location>
        <begin position="236"/>
        <end position="334"/>
    </location>
</feature>
<reference evidence="5 6" key="1">
    <citation type="submission" date="2018-01" db="EMBL/GenBank/DDBJ databases">
        <title>Draft genome sequence of Paucibacter aquatile CR182 isolated from freshwater of the Nakdong River.</title>
        <authorList>
            <person name="Choi A."/>
            <person name="Chung E.J."/>
        </authorList>
    </citation>
    <scope>NUCLEOTIDE SEQUENCE [LARGE SCALE GENOMIC DNA]</scope>
    <source>
        <strain evidence="5 6">CR182</strain>
    </source>
</reference>
<keyword evidence="3" id="KW-0804">Transcription</keyword>
<dbReference type="RefSeq" id="WP_102768834.1">
    <property type="nucleotide sequence ID" value="NZ_POSP01000003.1"/>
</dbReference>
<dbReference type="SUPFAM" id="SSF46689">
    <property type="entry name" value="Homeodomain-like"/>
    <property type="match status" value="1"/>
</dbReference>
<dbReference type="EMBL" id="POSP01000003">
    <property type="protein sequence ID" value="PND38917.1"/>
    <property type="molecule type" value="Genomic_DNA"/>
</dbReference>
<dbReference type="PROSITE" id="PS01124">
    <property type="entry name" value="HTH_ARAC_FAMILY_2"/>
    <property type="match status" value="1"/>
</dbReference>
<keyword evidence="1" id="KW-0805">Transcription regulation</keyword>
<dbReference type="SUPFAM" id="SSF52317">
    <property type="entry name" value="Class I glutamine amidotransferase-like"/>
    <property type="match status" value="1"/>
</dbReference>
<dbReference type="Gene3D" id="1.10.10.60">
    <property type="entry name" value="Homeodomain-like"/>
    <property type="match status" value="1"/>
</dbReference>
<dbReference type="InterPro" id="IPR052158">
    <property type="entry name" value="INH-QAR"/>
</dbReference>
<organism evidence="5 6">
    <name type="scientific">Kinneretia aquatilis</name>
    <dbReference type="NCBI Taxonomy" id="2070761"/>
    <lineage>
        <taxon>Bacteria</taxon>
        <taxon>Pseudomonadati</taxon>
        <taxon>Pseudomonadota</taxon>
        <taxon>Betaproteobacteria</taxon>
        <taxon>Burkholderiales</taxon>
        <taxon>Sphaerotilaceae</taxon>
        <taxon>Roseateles</taxon>
    </lineage>
</organism>
<evidence type="ECO:0000256" key="3">
    <source>
        <dbReference type="ARBA" id="ARBA00023163"/>
    </source>
</evidence>
<evidence type="ECO:0000256" key="2">
    <source>
        <dbReference type="ARBA" id="ARBA00023125"/>
    </source>
</evidence>
<comment type="caution">
    <text evidence="5">The sequence shown here is derived from an EMBL/GenBank/DDBJ whole genome shotgun (WGS) entry which is preliminary data.</text>
</comment>
<evidence type="ECO:0000256" key="1">
    <source>
        <dbReference type="ARBA" id="ARBA00023015"/>
    </source>
</evidence>
<keyword evidence="6" id="KW-1185">Reference proteome</keyword>
<dbReference type="SMART" id="SM00342">
    <property type="entry name" value="HTH_ARAC"/>
    <property type="match status" value="1"/>
</dbReference>
<dbReference type="GO" id="GO:0043565">
    <property type="term" value="F:sequence-specific DNA binding"/>
    <property type="evidence" value="ECO:0007669"/>
    <property type="project" value="InterPro"/>
</dbReference>
<dbReference type="OrthoDB" id="9803764at2"/>
<dbReference type="GO" id="GO:0003700">
    <property type="term" value="F:DNA-binding transcription factor activity"/>
    <property type="evidence" value="ECO:0007669"/>
    <property type="project" value="InterPro"/>
</dbReference>
<dbReference type="Gene3D" id="3.40.50.880">
    <property type="match status" value="1"/>
</dbReference>
<gene>
    <name evidence="5" type="ORF">C1O66_16215</name>
</gene>
<dbReference type="PANTHER" id="PTHR43130:SF11">
    <property type="entry name" value="TRANSCRIPTIONAL REGULATORY PROTEIN"/>
    <property type="match status" value="1"/>
</dbReference>